<feature type="signal peptide" evidence="2">
    <location>
        <begin position="1"/>
        <end position="20"/>
    </location>
</feature>
<sequence>MMRIAIAVTGVVLLLAGASAAAVGLGAADVFGALSVRPVFDPALVRFAGGTGWFLPSAAGVAELLALAGQLWLVMQVRVLVHRRWPDLDAETRVRAHGAAADLDRDARSLPGVEDVRVRLTGTAGRPRLLLNVSCAGDALVGELYGELGAGLVERYRHAVGMPELPVVIRFRPVLPRPRPRRRSPQPETA</sequence>
<evidence type="ECO:0000256" key="2">
    <source>
        <dbReference type="SAM" id="SignalP"/>
    </source>
</evidence>
<dbReference type="Proteomes" id="UP001569904">
    <property type="component" value="Unassembled WGS sequence"/>
</dbReference>
<keyword evidence="2" id="KW-0732">Signal</keyword>
<reference evidence="3 4" key="1">
    <citation type="submission" date="2023-11" db="EMBL/GenBank/DDBJ databases">
        <title>Actinomadura monticuli sp. nov., isolated from volcanic ash.</title>
        <authorList>
            <person name="Lee S.D."/>
            <person name="Yang H."/>
            <person name="Kim I.S."/>
        </authorList>
    </citation>
    <scope>NUCLEOTIDE SEQUENCE [LARGE SCALE GENOMIC DNA]</scope>
    <source>
        <strain evidence="3 4">DSM 45346</strain>
    </source>
</reference>
<name>A0ABV4R5P1_9ACTN</name>
<protein>
    <recommendedName>
        <fullName evidence="5">Alkaline shock response membrane anchor protein AmaP</fullName>
    </recommendedName>
</protein>
<proteinExistence type="predicted"/>
<evidence type="ECO:0000313" key="3">
    <source>
        <dbReference type="EMBL" id="MFA1557926.1"/>
    </source>
</evidence>
<feature type="chain" id="PRO_5046829803" description="Alkaline shock response membrane anchor protein AmaP" evidence="2">
    <location>
        <begin position="21"/>
        <end position="190"/>
    </location>
</feature>
<keyword evidence="1" id="KW-0472">Membrane</keyword>
<gene>
    <name evidence="3" type="ORF">SM436_29940</name>
</gene>
<accession>A0ABV4R5P1</accession>
<evidence type="ECO:0008006" key="5">
    <source>
        <dbReference type="Google" id="ProtNLM"/>
    </source>
</evidence>
<evidence type="ECO:0000313" key="4">
    <source>
        <dbReference type="Proteomes" id="UP001569904"/>
    </source>
</evidence>
<keyword evidence="4" id="KW-1185">Reference proteome</keyword>
<comment type="caution">
    <text evidence="3">The sequence shown here is derived from an EMBL/GenBank/DDBJ whole genome shotgun (WGS) entry which is preliminary data.</text>
</comment>
<evidence type="ECO:0000256" key="1">
    <source>
        <dbReference type="SAM" id="Phobius"/>
    </source>
</evidence>
<organism evidence="3 4">
    <name type="scientific">Actinomadura chokoriensis</name>
    <dbReference type="NCBI Taxonomy" id="454156"/>
    <lineage>
        <taxon>Bacteria</taxon>
        <taxon>Bacillati</taxon>
        <taxon>Actinomycetota</taxon>
        <taxon>Actinomycetes</taxon>
        <taxon>Streptosporangiales</taxon>
        <taxon>Thermomonosporaceae</taxon>
        <taxon>Actinomadura</taxon>
    </lineage>
</organism>
<keyword evidence="1" id="KW-1133">Transmembrane helix</keyword>
<dbReference type="EMBL" id="JAXCEH010000025">
    <property type="protein sequence ID" value="MFA1557926.1"/>
    <property type="molecule type" value="Genomic_DNA"/>
</dbReference>
<keyword evidence="1" id="KW-0812">Transmembrane</keyword>
<dbReference type="RefSeq" id="WP_371944753.1">
    <property type="nucleotide sequence ID" value="NZ_JAXCEH010000025.1"/>
</dbReference>
<feature type="transmembrane region" description="Helical" evidence="1">
    <location>
        <begin position="52"/>
        <end position="74"/>
    </location>
</feature>